<keyword evidence="4" id="KW-1185">Reference proteome</keyword>
<organism evidence="3 4">
    <name type="scientific">Acyrthosiphon pisum</name>
    <name type="common">Pea aphid</name>
    <dbReference type="NCBI Taxonomy" id="7029"/>
    <lineage>
        <taxon>Eukaryota</taxon>
        <taxon>Metazoa</taxon>
        <taxon>Ecdysozoa</taxon>
        <taxon>Arthropoda</taxon>
        <taxon>Hexapoda</taxon>
        <taxon>Insecta</taxon>
        <taxon>Pterygota</taxon>
        <taxon>Neoptera</taxon>
        <taxon>Paraneoptera</taxon>
        <taxon>Hemiptera</taxon>
        <taxon>Sternorrhyncha</taxon>
        <taxon>Aphidomorpha</taxon>
        <taxon>Aphidoidea</taxon>
        <taxon>Aphididae</taxon>
        <taxon>Macrosiphini</taxon>
        <taxon>Acyrthosiphon</taxon>
    </lineage>
</organism>
<evidence type="ECO:0000313" key="3">
    <source>
        <dbReference type="EnsemblMetazoa" id="XP_016663789.1"/>
    </source>
</evidence>
<feature type="chain" id="PRO_5035768715" description="Fibronectin type-III domain-containing protein" evidence="1">
    <location>
        <begin position="17"/>
        <end position="104"/>
    </location>
</feature>
<accession>A0A8R2H9K3</accession>
<dbReference type="InterPro" id="IPR013783">
    <property type="entry name" value="Ig-like_fold"/>
</dbReference>
<dbReference type="SUPFAM" id="SSF49265">
    <property type="entry name" value="Fibronectin type III"/>
    <property type="match status" value="1"/>
</dbReference>
<dbReference type="InterPro" id="IPR036116">
    <property type="entry name" value="FN3_sf"/>
</dbReference>
<dbReference type="EnsemblMetazoa" id="XM_016808300.2">
    <property type="protein sequence ID" value="XP_016663789.1"/>
    <property type="gene ID" value="LOC100569257"/>
</dbReference>
<evidence type="ECO:0000313" key="4">
    <source>
        <dbReference type="Proteomes" id="UP000007819"/>
    </source>
</evidence>
<keyword evidence="1" id="KW-0732">Signal</keyword>
<dbReference type="AlphaFoldDB" id="A0A8R2H9K3"/>
<dbReference type="Gene3D" id="2.60.40.10">
    <property type="entry name" value="Immunoglobulins"/>
    <property type="match status" value="1"/>
</dbReference>
<name>A0A8R2H9K3_ACYPI</name>
<protein>
    <recommendedName>
        <fullName evidence="2">Fibronectin type-III domain-containing protein</fullName>
    </recommendedName>
</protein>
<evidence type="ECO:0000259" key="2">
    <source>
        <dbReference type="SMART" id="SM00060"/>
    </source>
</evidence>
<feature type="domain" description="Fibronectin type-III" evidence="2">
    <location>
        <begin position="15"/>
        <end position="74"/>
    </location>
</feature>
<dbReference type="GeneID" id="100569257"/>
<dbReference type="OrthoDB" id="6426872at2759"/>
<dbReference type="CDD" id="cd00063">
    <property type="entry name" value="FN3"/>
    <property type="match status" value="1"/>
</dbReference>
<reference evidence="4" key="1">
    <citation type="submission" date="2010-06" db="EMBL/GenBank/DDBJ databases">
        <authorList>
            <person name="Jiang H."/>
            <person name="Abraham K."/>
            <person name="Ali S."/>
            <person name="Alsbrooks S.L."/>
            <person name="Anim B.N."/>
            <person name="Anosike U.S."/>
            <person name="Attaway T."/>
            <person name="Bandaranaike D.P."/>
            <person name="Battles P.K."/>
            <person name="Bell S.N."/>
            <person name="Bell A.V."/>
            <person name="Beltran B."/>
            <person name="Bickham C."/>
            <person name="Bustamante Y."/>
            <person name="Caleb T."/>
            <person name="Canada A."/>
            <person name="Cardenas V."/>
            <person name="Carter K."/>
            <person name="Chacko J."/>
            <person name="Chandrabose M.N."/>
            <person name="Chavez D."/>
            <person name="Chavez A."/>
            <person name="Chen L."/>
            <person name="Chu H.-S."/>
            <person name="Claassen K.J."/>
            <person name="Cockrell R."/>
            <person name="Collins M."/>
            <person name="Cooper J.A."/>
            <person name="Cree A."/>
            <person name="Curry S.M."/>
            <person name="Da Y."/>
            <person name="Dao M.D."/>
            <person name="Das B."/>
            <person name="Davila M.-L."/>
            <person name="Davy-Carroll L."/>
            <person name="Denson S."/>
            <person name="Dinh H."/>
            <person name="Ebong V.E."/>
            <person name="Edwards J.R."/>
            <person name="Egan A."/>
            <person name="El-Daye J."/>
            <person name="Escobedo L."/>
            <person name="Fernandez S."/>
            <person name="Fernando P.R."/>
            <person name="Flagg N."/>
            <person name="Forbes L.D."/>
            <person name="Fowler R.G."/>
            <person name="Fu Q."/>
            <person name="Gabisi R.A."/>
            <person name="Ganer J."/>
            <person name="Garbino Pronczuk A."/>
            <person name="Garcia R.M."/>
            <person name="Garner T."/>
            <person name="Garrett T.E."/>
            <person name="Gonzalez D.A."/>
            <person name="Hamid H."/>
            <person name="Hawkins E.S."/>
            <person name="Hirani K."/>
            <person name="Hogues M.E."/>
            <person name="Hollins B."/>
            <person name="Hsiao C.-H."/>
            <person name="Jabil R."/>
            <person name="James M.L."/>
            <person name="Jhangiani S.N."/>
            <person name="Johnson B."/>
            <person name="Johnson Q."/>
            <person name="Joshi V."/>
            <person name="Kalu J.B."/>
            <person name="Kam C."/>
            <person name="Kashfia A."/>
            <person name="Keebler J."/>
            <person name="Kisamo H."/>
            <person name="Kovar C.L."/>
            <person name="Lago L.A."/>
            <person name="Lai C.-Y."/>
            <person name="Laidlaw J."/>
            <person name="Lara F."/>
            <person name="Le T.-K."/>
            <person name="Lee S.L."/>
            <person name="Legall F.H."/>
            <person name="Lemon S.J."/>
            <person name="Lewis L.R."/>
            <person name="Li B."/>
            <person name="Liu Y."/>
            <person name="Liu Y.-S."/>
            <person name="Lopez J."/>
            <person name="Lozado R.J."/>
            <person name="Lu J."/>
            <person name="Madu R.C."/>
            <person name="Maheshwari M."/>
            <person name="Maheshwari R."/>
            <person name="Malloy K."/>
            <person name="Martinez E."/>
            <person name="Mathew T."/>
            <person name="Mercado I.C."/>
            <person name="Mercado C."/>
            <person name="Meyer B."/>
            <person name="Montgomery K."/>
            <person name="Morgan M.B."/>
            <person name="Munidasa M."/>
            <person name="Nazareth L.V."/>
            <person name="Nelson J."/>
            <person name="Ng B.M."/>
            <person name="Nguyen N.B."/>
            <person name="Nguyen P.Q."/>
            <person name="Nguyen T."/>
            <person name="Obregon M."/>
            <person name="Okwuonu G.O."/>
            <person name="Onwere C.G."/>
            <person name="Orozco G."/>
            <person name="Parra A."/>
            <person name="Patel S."/>
            <person name="Patil S."/>
            <person name="Perez A."/>
            <person name="Perez Y."/>
            <person name="Pham C."/>
            <person name="Primus E.L."/>
            <person name="Pu L.-L."/>
            <person name="Puazo M."/>
            <person name="Qin X."/>
            <person name="Quiroz J.B."/>
            <person name="Reese J."/>
            <person name="Richards S."/>
            <person name="Rives C.M."/>
            <person name="Robberts R."/>
            <person name="Ruiz S.J."/>
            <person name="Ruiz M.J."/>
            <person name="Santibanez J."/>
            <person name="Schneider B.W."/>
            <person name="Sisson I."/>
            <person name="Smith M."/>
            <person name="Sodergren E."/>
            <person name="Song X.-Z."/>
            <person name="Song B.B."/>
            <person name="Summersgill H."/>
            <person name="Thelus R."/>
            <person name="Thornton R.D."/>
            <person name="Trejos Z.Y."/>
            <person name="Usmani K."/>
            <person name="Vattathil S."/>
            <person name="Villasana D."/>
            <person name="Walker D.L."/>
            <person name="Wang S."/>
            <person name="Wang K."/>
            <person name="White C.S."/>
            <person name="Williams A.C."/>
            <person name="Williamson J."/>
            <person name="Wilson K."/>
            <person name="Woghiren I.O."/>
            <person name="Woodworth J.R."/>
            <person name="Worley K.C."/>
            <person name="Wright R.A."/>
            <person name="Wu W."/>
            <person name="Young L."/>
            <person name="Zhang L."/>
            <person name="Zhang J."/>
            <person name="Zhu Y."/>
            <person name="Muzny D.M."/>
            <person name="Weinstock G."/>
            <person name="Gibbs R.A."/>
        </authorList>
    </citation>
    <scope>NUCLEOTIDE SEQUENCE [LARGE SCALE GENOMIC DNA]</scope>
    <source>
        <strain evidence="4">LSR1</strain>
    </source>
</reference>
<feature type="signal peptide" evidence="1">
    <location>
        <begin position="1"/>
        <end position="16"/>
    </location>
</feature>
<reference evidence="3" key="2">
    <citation type="submission" date="2022-06" db="UniProtKB">
        <authorList>
            <consortium name="EnsemblMetazoa"/>
        </authorList>
    </citation>
    <scope>IDENTIFICATION</scope>
</reference>
<dbReference type="KEGG" id="api:100569257"/>
<proteinExistence type="predicted"/>
<dbReference type="InterPro" id="IPR003961">
    <property type="entry name" value="FN3_dom"/>
</dbReference>
<dbReference type="Proteomes" id="UP000007819">
    <property type="component" value="Chromosome X"/>
</dbReference>
<dbReference type="SMART" id="SM00060">
    <property type="entry name" value="FN3"/>
    <property type="match status" value="1"/>
</dbReference>
<sequence length="104" mass="11824">MLLFIIILVFLSDTRGPLGLLEVIDYDENMVELKWDASWRISNNSPTCVKELFLITEGHQYEFRVRAVNKAGPGEASETTLLHLAMLKNLAPHIDRNTLSKIKV</sequence>
<dbReference type="RefSeq" id="XP_016663789.1">
    <property type="nucleotide sequence ID" value="XM_016808300.1"/>
</dbReference>
<evidence type="ECO:0000256" key="1">
    <source>
        <dbReference type="SAM" id="SignalP"/>
    </source>
</evidence>